<name>A0A368KJ60_9BACT</name>
<dbReference type="EMBL" id="QPEX01000046">
    <property type="protein sequence ID" value="RCS40603.1"/>
    <property type="molecule type" value="Genomic_DNA"/>
</dbReference>
<proteinExistence type="predicted"/>
<dbReference type="Proteomes" id="UP000253562">
    <property type="component" value="Unassembled WGS sequence"/>
</dbReference>
<dbReference type="Gene3D" id="6.10.10.120">
    <property type="entry name" value="Antitoxin ParD1-like"/>
    <property type="match status" value="1"/>
</dbReference>
<sequence>MQIELSHDHQEFLEHLVSEGRYPSINQAMIDAINLLERREALRLEVQKGVDDADAGRLRPVDEVISEIRARHELGE</sequence>
<dbReference type="AlphaFoldDB" id="A0A368KJ60"/>
<protein>
    <submittedName>
        <fullName evidence="1">CopG family transcriptional regulator</fullName>
    </submittedName>
</protein>
<accession>A0A368KJ60</accession>
<reference evidence="1 2" key="1">
    <citation type="submission" date="2018-07" db="EMBL/GenBank/DDBJ databases">
        <title>Comparative genomes isolates from brazilian mangrove.</title>
        <authorList>
            <person name="De Araujo J.E."/>
            <person name="Taketani R.G."/>
            <person name="Silva M.C.P."/>
            <person name="Lourenco M.V."/>
            <person name="Oliveira V.M."/>
            <person name="Andreote F.D."/>
        </authorList>
    </citation>
    <scope>NUCLEOTIDE SEQUENCE [LARGE SCALE GENOMIC DNA]</scope>
    <source>
        <strain evidence="1 2">HEX PRIS-MGV</strain>
    </source>
</reference>
<gene>
    <name evidence="1" type="ORF">DTL42_24850</name>
</gene>
<evidence type="ECO:0000313" key="1">
    <source>
        <dbReference type="EMBL" id="RCS40603.1"/>
    </source>
</evidence>
<evidence type="ECO:0000313" key="2">
    <source>
        <dbReference type="Proteomes" id="UP000253562"/>
    </source>
</evidence>
<organism evidence="1 2">
    <name type="scientific">Bremerella cremea</name>
    <dbReference type="NCBI Taxonomy" id="1031537"/>
    <lineage>
        <taxon>Bacteria</taxon>
        <taxon>Pseudomonadati</taxon>
        <taxon>Planctomycetota</taxon>
        <taxon>Planctomycetia</taxon>
        <taxon>Pirellulales</taxon>
        <taxon>Pirellulaceae</taxon>
        <taxon>Bremerella</taxon>
    </lineage>
</organism>
<dbReference type="OrthoDB" id="284431at2"/>
<comment type="caution">
    <text evidence="1">The sequence shown here is derived from an EMBL/GenBank/DDBJ whole genome shotgun (WGS) entry which is preliminary data.</text>
</comment>
<dbReference type="RefSeq" id="WP_114373428.1">
    <property type="nucleotide sequence ID" value="NZ_QPEX01000046.1"/>
</dbReference>
<dbReference type="InterPro" id="IPR038296">
    <property type="entry name" value="ParD_sf"/>
</dbReference>